<comment type="caution">
    <text evidence="1">The sequence shown here is derived from an EMBL/GenBank/DDBJ whole genome shotgun (WGS) entry which is preliminary data.</text>
</comment>
<dbReference type="RefSeq" id="WP_080519619.1">
    <property type="nucleotide sequence ID" value="NZ_MPLS01000058.1"/>
</dbReference>
<evidence type="ECO:0000313" key="1">
    <source>
        <dbReference type="EMBL" id="ORI97056.1"/>
    </source>
</evidence>
<dbReference type="EMBL" id="MPLS01000058">
    <property type="protein sequence ID" value="ORI97056.1"/>
    <property type="molecule type" value="Genomic_DNA"/>
</dbReference>
<proteinExistence type="predicted"/>
<dbReference type="AlphaFoldDB" id="A0A1X0VBT6"/>
<sequence>MKIPRSEQETIVIYDVEVGKWHIDTTYPPHIRKYTPAMGEIEEKTQDRLAGLISDEYSGSFMTRKRKILTDEQRQKVVDQLRKGQEQ</sequence>
<evidence type="ECO:0000313" key="2">
    <source>
        <dbReference type="Proteomes" id="UP000192288"/>
    </source>
</evidence>
<organism evidence="1 2">
    <name type="scientific">Leuconostoc pseudomesenteroides</name>
    <dbReference type="NCBI Taxonomy" id="33968"/>
    <lineage>
        <taxon>Bacteria</taxon>
        <taxon>Bacillati</taxon>
        <taxon>Bacillota</taxon>
        <taxon>Bacilli</taxon>
        <taxon>Lactobacillales</taxon>
        <taxon>Lactobacillaceae</taxon>
        <taxon>Leuconostoc</taxon>
    </lineage>
</organism>
<gene>
    <name evidence="1" type="ORF">BMR96_09280</name>
</gene>
<dbReference type="Proteomes" id="UP000192288">
    <property type="component" value="Unassembled WGS sequence"/>
</dbReference>
<protein>
    <submittedName>
        <fullName evidence="1">Uncharacterized protein</fullName>
    </submittedName>
</protein>
<dbReference type="eggNOG" id="ENOG5032IWS">
    <property type="taxonomic scope" value="Bacteria"/>
</dbReference>
<reference evidence="1 2" key="1">
    <citation type="journal article" date="2017" name="Front. Microbiol.">
        <title>Genomic Characterization of Dairy Associated Leuconostoc Species and Diversity of Leuconostocs in Undefined Mixed Mesophilic Starter Cultures.</title>
        <authorList>
            <person name="Frantzen C.A."/>
            <person name="Kot W."/>
            <person name="Pedersen T.B."/>
            <person name="Ardo Y.M."/>
            <person name="Broadbent J.R."/>
            <person name="Neve H."/>
            <person name="Hansen L.H."/>
            <person name="Dal Bello F."/>
            <person name="Ostlie H.M."/>
            <person name="Kleppen H.P."/>
            <person name="Vogensen F.K."/>
            <person name="Holo H."/>
        </authorList>
    </citation>
    <scope>NUCLEOTIDE SEQUENCE [LARGE SCALE GENOMIC DNA]</scope>
    <source>
        <strain evidence="1 2">LMGCF08</strain>
    </source>
</reference>
<dbReference type="STRING" id="33968.BMS77_09970"/>
<name>A0A1X0VBT6_LEUPS</name>
<accession>A0A1X0VBT6</accession>